<evidence type="ECO:0000313" key="1">
    <source>
        <dbReference type="EMBL" id="MBX39428.1"/>
    </source>
</evidence>
<sequence>MPILEATSMPTIFCWNISTWQHSIKLSS</sequence>
<protein>
    <submittedName>
        <fullName evidence="1">Uncharacterized protein</fullName>
    </submittedName>
</protein>
<dbReference type="AlphaFoldDB" id="A0A2P2NAC1"/>
<reference evidence="1" key="1">
    <citation type="submission" date="2018-02" db="EMBL/GenBank/DDBJ databases">
        <title>Rhizophora mucronata_Transcriptome.</title>
        <authorList>
            <person name="Meera S.P."/>
            <person name="Sreeshan A."/>
            <person name="Augustine A."/>
        </authorList>
    </citation>
    <scope>NUCLEOTIDE SEQUENCE</scope>
    <source>
        <tissue evidence="1">Leaf</tissue>
    </source>
</reference>
<accession>A0A2P2NAC1</accession>
<organism evidence="1">
    <name type="scientific">Rhizophora mucronata</name>
    <name type="common">Asiatic mangrove</name>
    <dbReference type="NCBI Taxonomy" id="61149"/>
    <lineage>
        <taxon>Eukaryota</taxon>
        <taxon>Viridiplantae</taxon>
        <taxon>Streptophyta</taxon>
        <taxon>Embryophyta</taxon>
        <taxon>Tracheophyta</taxon>
        <taxon>Spermatophyta</taxon>
        <taxon>Magnoliopsida</taxon>
        <taxon>eudicotyledons</taxon>
        <taxon>Gunneridae</taxon>
        <taxon>Pentapetalae</taxon>
        <taxon>rosids</taxon>
        <taxon>fabids</taxon>
        <taxon>Malpighiales</taxon>
        <taxon>Rhizophoraceae</taxon>
        <taxon>Rhizophora</taxon>
    </lineage>
</organism>
<name>A0A2P2NAC1_RHIMU</name>
<proteinExistence type="predicted"/>
<dbReference type="EMBL" id="GGEC01058944">
    <property type="protein sequence ID" value="MBX39428.1"/>
    <property type="molecule type" value="Transcribed_RNA"/>
</dbReference>